<feature type="compositionally biased region" description="Low complexity" evidence="6">
    <location>
        <begin position="114"/>
        <end position="135"/>
    </location>
</feature>
<gene>
    <name evidence="8" type="ORF">B0T25DRAFT_568432</name>
</gene>
<dbReference type="GO" id="GO:0005741">
    <property type="term" value="C:mitochondrial outer membrane"/>
    <property type="evidence" value="ECO:0007669"/>
    <property type="project" value="TreeGrafter"/>
</dbReference>
<dbReference type="PANTHER" id="PTHR37278:SF1">
    <property type="entry name" value="AUTOPHAGY-RELATED PROTEIN 33-RELATED"/>
    <property type="match status" value="1"/>
</dbReference>
<evidence type="ECO:0000256" key="6">
    <source>
        <dbReference type="SAM" id="MobiDB-lite"/>
    </source>
</evidence>
<accession>A0AAJ0HIB6</accession>
<keyword evidence="3 7" id="KW-1133">Transmembrane helix</keyword>
<protein>
    <recommendedName>
        <fullName evidence="10">Autophagy-related protein 33</fullName>
    </recommendedName>
</protein>
<evidence type="ECO:0008006" key="10">
    <source>
        <dbReference type="Google" id="ProtNLM"/>
    </source>
</evidence>
<name>A0AAJ0HIB6_9PEZI</name>
<feature type="region of interest" description="Disordered" evidence="6">
    <location>
        <begin position="114"/>
        <end position="138"/>
    </location>
</feature>
<keyword evidence="4 7" id="KW-0472">Membrane</keyword>
<feature type="transmembrane region" description="Helical" evidence="7">
    <location>
        <begin position="200"/>
        <end position="219"/>
    </location>
</feature>
<keyword evidence="9" id="KW-1185">Reference proteome</keyword>
<evidence type="ECO:0000256" key="3">
    <source>
        <dbReference type="ARBA" id="ARBA00022989"/>
    </source>
</evidence>
<comment type="similarity">
    <text evidence="5">Belongs to the ATG33 family.</text>
</comment>
<organism evidence="8 9">
    <name type="scientific">Lasiosphaeria hispida</name>
    <dbReference type="NCBI Taxonomy" id="260671"/>
    <lineage>
        <taxon>Eukaryota</taxon>
        <taxon>Fungi</taxon>
        <taxon>Dikarya</taxon>
        <taxon>Ascomycota</taxon>
        <taxon>Pezizomycotina</taxon>
        <taxon>Sordariomycetes</taxon>
        <taxon>Sordariomycetidae</taxon>
        <taxon>Sordariales</taxon>
        <taxon>Lasiosphaeriaceae</taxon>
        <taxon>Lasiosphaeria</taxon>
    </lineage>
</organism>
<dbReference type="PANTHER" id="PTHR37278">
    <property type="entry name" value="AUTOPHAGY-RELATED PROTEIN 33-RELATED"/>
    <property type="match status" value="1"/>
</dbReference>
<reference evidence="8" key="1">
    <citation type="journal article" date="2023" name="Mol. Phylogenet. Evol.">
        <title>Genome-scale phylogeny and comparative genomics of the fungal order Sordariales.</title>
        <authorList>
            <person name="Hensen N."/>
            <person name="Bonometti L."/>
            <person name="Westerberg I."/>
            <person name="Brannstrom I.O."/>
            <person name="Guillou S."/>
            <person name="Cros-Aarteil S."/>
            <person name="Calhoun S."/>
            <person name="Haridas S."/>
            <person name="Kuo A."/>
            <person name="Mondo S."/>
            <person name="Pangilinan J."/>
            <person name="Riley R."/>
            <person name="LaButti K."/>
            <person name="Andreopoulos B."/>
            <person name="Lipzen A."/>
            <person name="Chen C."/>
            <person name="Yan M."/>
            <person name="Daum C."/>
            <person name="Ng V."/>
            <person name="Clum A."/>
            <person name="Steindorff A."/>
            <person name="Ohm R.A."/>
            <person name="Martin F."/>
            <person name="Silar P."/>
            <person name="Natvig D.O."/>
            <person name="Lalanne C."/>
            <person name="Gautier V."/>
            <person name="Ament-Velasquez S.L."/>
            <person name="Kruys A."/>
            <person name="Hutchinson M.I."/>
            <person name="Powell A.J."/>
            <person name="Barry K."/>
            <person name="Miller A.N."/>
            <person name="Grigoriev I.V."/>
            <person name="Debuchy R."/>
            <person name="Gladieux P."/>
            <person name="Hiltunen Thoren M."/>
            <person name="Johannesson H."/>
        </authorList>
    </citation>
    <scope>NUCLEOTIDE SEQUENCE</scope>
    <source>
        <strain evidence="8">CBS 955.72</strain>
    </source>
</reference>
<reference evidence="8" key="2">
    <citation type="submission" date="2023-06" db="EMBL/GenBank/DDBJ databases">
        <authorList>
            <consortium name="Lawrence Berkeley National Laboratory"/>
            <person name="Haridas S."/>
            <person name="Hensen N."/>
            <person name="Bonometti L."/>
            <person name="Westerberg I."/>
            <person name="Brannstrom I.O."/>
            <person name="Guillou S."/>
            <person name="Cros-Aarteil S."/>
            <person name="Calhoun S."/>
            <person name="Kuo A."/>
            <person name="Mondo S."/>
            <person name="Pangilinan J."/>
            <person name="Riley R."/>
            <person name="Labutti K."/>
            <person name="Andreopoulos B."/>
            <person name="Lipzen A."/>
            <person name="Chen C."/>
            <person name="Yanf M."/>
            <person name="Daum C."/>
            <person name="Ng V."/>
            <person name="Clum A."/>
            <person name="Steindorff A."/>
            <person name="Ohm R."/>
            <person name="Martin F."/>
            <person name="Silar P."/>
            <person name="Natvig D."/>
            <person name="Lalanne C."/>
            <person name="Gautier V."/>
            <person name="Ament-Velasquez S.L."/>
            <person name="Kruys A."/>
            <person name="Hutchinson M.I."/>
            <person name="Powell A.J."/>
            <person name="Barry K."/>
            <person name="Miller A.N."/>
            <person name="Grigoriev I.V."/>
            <person name="Debuchy R."/>
            <person name="Gladieux P."/>
            <person name="Thoren M.H."/>
            <person name="Johannesson H."/>
        </authorList>
    </citation>
    <scope>NUCLEOTIDE SEQUENCE</scope>
    <source>
        <strain evidence="8">CBS 955.72</strain>
    </source>
</reference>
<dbReference type="GO" id="GO:0016236">
    <property type="term" value="P:macroautophagy"/>
    <property type="evidence" value="ECO:0007669"/>
    <property type="project" value="TreeGrafter"/>
</dbReference>
<dbReference type="InterPro" id="IPR051668">
    <property type="entry name" value="ATG33"/>
</dbReference>
<proteinExistence type="inferred from homology"/>
<comment type="caution">
    <text evidence="8">The sequence shown here is derived from an EMBL/GenBank/DDBJ whole genome shotgun (WGS) entry which is preliminary data.</text>
</comment>
<evidence type="ECO:0000256" key="2">
    <source>
        <dbReference type="ARBA" id="ARBA00022692"/>
    </source>
</evidence>
<feature type="transmembrane region" description="Helical" evidence="7">
    <location>
        <begin position="58"/>
        <end position="76"/>
    </location>
</feature>
<evidence type="ECO:0000256" key="4">
    <source>
        <dbReference type="ARBA" id="ARBA00023136"/>
    </source>
</evidence>
<dbReference type="Proteomes" id="UP001275084">
    <property type="component" value="Unassembled WGS sequence"/>
</dbReference>
<evidence type="ECO:0000256" key="5">
    <source>
        <dbReference type="ARBA" id="ARBA00038013"/>
    </source>
</evidence>
<evidence type="ECO:0000313" key="9">
    <source>
        <dbReference type="Proteomes" id="UP001275084"/>
    </source>
</evidence>
<dbReference type="AlphaFoldDB" id="A0AAJ0HIB6"/>
<feature type="transmembrane region" description="Helical" evidence="7">
    <location>
        <begin position="12"/>
        <end position="38"/>
    </location>
</feature>
<evidence type="ECO:0000256" key="1">
    <source>
        <dbReference type="ARBA" id="ARBA00004141"/>
    </source>
</evidence>
<evidence type="ECO:0000313" key="8">
    <source>
        <dbReference type="EMBL" id="KAK3353218.1"/>
    </source>
</evidence>
<evidence type="ECO:0000256" key="7">
    <source>
        <dbReference type="SAM" id="Phobius"/>
    </source>
</evidence>
<dbReference type="EMBL" id="JAUIQD010000004">
    <property type="protein sequence ID" value="KAK3353218.1"/>
    <property type="molecule type" value="Genomic_DNA"/>
</dbReference>
<keyword evidence="2 7" id="KW-0812">Transmembrane</keyword>
<comment type="subcellular location">
    <subcellularLocation>
        <location evidence="1">Membrane</location>
        <topology evidence="1">Multi-pass membrane protein</topology>
    </subcellularLocation>
</comment>
<feature type="region of interest" description="Disordered" evidence="6">
    <location>
        <begin position="158"/>
        <end position="182"/>
    </location>
</feature>
<dbReference type="GO" id="GO:0000422">
    <property type="term" value="P:autophagy of mitochondrion"/>
    <property type="evidence" value="ECO:0007669"/>
    <property type="project" value="TreeGrafter"/>
</dbReference>
<sequence length="234" mass="24061">MAARGVSLLKFVGTVSLGLLTGLSYTLSTLTIPALLTLPSADAASRAFDALTITAKHHLGTLSSISGTAFALAFLFSPRPFRHPYLLYTSLLVFGSRLSASDLVASYLSIGPAPAAPSSSSSGAASTTARKQQAQLKKERAAARARAMEASYEVLGAGSDAHSEGAGSASGEELDVEEEHAGVNGEEVRVKVEAFLKKQLVQSAVAGLGFLLAVVGIWGDGVAPVFAQSVVIEV</sequence>